<protein>
    <submittedName>
        <fullName evidence="1">Zn(II)2Cys6 transcription factor</fullName>
    </submittedName>
</protein>
<dbReference type="PANTHER" id="PTHR38791:SF12">
    <property type="entry name" value="TRANSCRIPTION FACTOR DOMAIN-CONTAINING PROTEIN-RELATED"/>
    <property type="match status" value="1"/>
</dbReference>
<proteinExistence type="predicted"/>
<dbReference type="InterPro" id="IPR021858">
    <property type="entry name" value="Fun_TF"/>
</dbReference>
<sequence length="451" mass="49689">MKWRNSTSPTGNKQPSHQRSGYQKLPLARYSVADSTWEERAVCYFFDQYTTVDRPDECVSHLGFLPSLYAICRDGKQDGSAALCLRLAVDATALISLGNQVKAPSLILKGRRSYGMALRGLQRALTSLEQAVKDETFTTMVLLSLFEDINGERNGLVSSHTAGFEFLMKLRGESQLGNPQGRDLFSFAYAQTHIEILALREMPRHNTDWIVGGLDSSDPVARLILMSSKISQVIVETSSFQGPLNADGAARLSAWLQSSQIVDLEFSSWDQRLPDNWLPQVVLTPKGESLLTYQQMGIAVIWTYYRAVRIILQQLILQLRGTIKSLVGDDEVTQDGIEVRVIRKMITDSCRSIPFCFGDIDARGNPIPSSSEGKPRVRAVYGYSMLWPLWYMLSCGLATPAQSAQLRGALAQVGSALGIKLALILVGDGTPRSAPSGLASPMMQPGFGQFI</sequence>
<dbReference type="InterPro" id="IPR053175">
    <property type="entry name" value="DHMBA_Reg_Transcription_Factor"/>
</dbReference>
<dbReference type="AlphaFoldDB" id="A0A5M3YLH2"/>
<name>A0A5M3YLH2_ASPTE</name>
<keyword evidence="2" id="KW-1185">Reference proteome</keyword>
<dbReference type="Pfam" id="PF11951">
    <property type="entry name" value="Fungal_trans_2"/>
    <property type="match status" value="1"/>
</dbReference>
<evidence type="ECO:0000313" key="2">
    <source>
        <dbReference type="Proteomes" id="UP000452235"/>
    </source>
</evidence>
<dbReference type="OrthoDB" id="4491390at2759"/>
<dbReference type="PANTHER" id="PTHR38791">
    <property type="entry name" value="ZN(II)2CYS6 TRANSCRIPTION FACTOR (EUROFUNG)-RELATED-RELATED"/>
    <property type="match status" value="1"/>
</dbReference>
<accession>A0A5M3YLH2</accession>
<evidence type="ECO:0000313" key="1">
    <source>
        <dbReference type="EMBL" id="GFF12121.1"/>
    </source>
</evidence>
<reference evidence="1 2" key="1">
    <citation type="submission" date="2020-01" db="EMBL/GenBank/DDBJ databases">
        <title>Aspergillus terreus IFO 6365 whole genome shotgun sequence.</title>
        <authorList>
            <person name="Kanamasa S."/>
            <person name="Takahashi H."/>
        </authorList>
    </citation>
    <scope>NUCLEOTIDE SEQUENCE [LARGE SCALE GENOMIC DNA]</scope>
    <source>
        <strain evidence="1 2">IFO 6365</strain>
    </source>
</reference>
<gene>
    <name evidence="1" type="ORF">ATEIFO6365_0001034400</name>
</gene>
<dbReference type="VEuPathDB" id="FungiDB:ATEG_01144"/>
<dbReference type="EMBL" id="BLJY01000001">
    <property type="protein sequence ID" value="GFF12121.1"/>
    <property type="molecule type" value="Genomic_DNA"/>
</dbReference>
<dbReference type="Proteomes" id="UP000452235">
    <property type="component" value="Unassembled WGS sequence"/>
</dbReference>
<comment type="caution">
    <text evidence="1">The sequence shown here is derived from an EMBL/GenBank/DDBJ whole genome shotgun (WGS) entry which is preliminary data.</text>
</comment>
<organism evidence="1 2">
    <name type="scientific">Aspergillus terreus</name>
    <dbReference type="NCBI Taxonomy" id="33178"/>
    <lineage>
        <taxon>Eukaryota</taxon>
        <taxon>Fungi</taxon>
        <taxon>Dikarya</taxon>
        <taxon>Ascomycota</taxon>
        <taxon>Pezizomycotina</taxon>
        <taxon>Eurotiomycetes</taxon>
        <taxon>Eurotiomycetidae</taxon>
        <taxon>Eurotiales</taxon>
        <taxon>Aspergillaceae</taxon>
        <taxon>Aspergillus</taxon>
        <taxon>Aspergillus subgen. Circumdati</taxon>
    </lineage>
</organism>